<comment type="similarity">
    <text evidence="2 10">Belongs to the TRAFAC class TrmE-Era-EngA-EngB-Septin-like GTPase superfamily. EngB GTPase family.</text>
</comment>
<comment type="caution">
    <text evidence="12">The sequence shown here is derived from an EMBL/GenBank/DDBJ whole genome shotgun (WGS) entry which is preliminary data.</text>
</comment>
<keyword evidence="4" id="KW-0479">Metal-binding</keyword>
<proteinExistence type="inferred from homology"/>
<keyword evidence="8 10" id="KW-0717">Septation</keyword>
<dbReference type="PANTHER" id="PTHR11649:SF13">
    <property type="entry name" value="ENGB-TYPE G DOMAIN-CONTAINING PROTEIN"/>
    <property type="match status" value="1"/>
</dbReference>
<evidence type="ECO:0000256" key="4">
    <source>
        <dbReference type="ARBA" id="ARBA00022723"/>
    </source>
</evidence>
<dbReference type="PROSITE" id="PS51706">
    <property type="entry name" value="G_ENGB"/>
    <property type="match status" value="1"/>
</dbReference>
<sequence>MIVREANLEAVAVRPAQYPAPVMPEIAFAGRSNVGKSSLLNLLTGRKSLARVSGSPGKTRTINFYNIDSKFRIVDLPGYGYAKVSKTTSREWGPMMEDYLQNRQNLLKVVQLVDIRHEPSAQDIQMYDYLRHYGLDGLIVATKADKVSRNQMSKCLKTIRQALDLSDEDVIVPVSALKRQGHDRLLLEIEKILEG</sequence>
<dbReference type="CDD" id="cd01876">
    <property type="entry name" value="YihA_EngB"/>
    <property type="match status" value="1"/>
</dbReference>
<dbReference type="EMBL" id="DVMO01000020">
    <property type="protein sequence ID" value="HIU27009.1"/>
    <property type="molecule type" value="Genomic_DNA"/>
</dbReference>
<protein>
    <recommendedName>
        <fullName evidence="10">Probable GTP-binding protein EngB</fullName>
    </recommendedName>
</protein>
<evidence type="ECO:0000256" key="6">
    <source>
        <dbReference type="ARBA" id="ARBA00022842"/>
    </source>
</evidence>
<comment type="cofactor">
    <cofactor evidence="1">
        <name>Mg(2+)</name>
        <dbReference type="ChEBI" id="CHEBI:18420"/>
    </cofactor>
</comment>
<feature type="domain" description="EngB-type G" evidence="11">
    <location>
        <begin position="22"/>
        <end position="195"/>
    </location>
</feature>
<dbReference type="InterPro" id="IPR027417">
    <property type="entry name" value="P-loop_NTPase"/>
</dbReference>
<dbReference type="NCBIfam" id="TIGR00231">
    <property type="entry name" value="small_GTP"/>
    <property type="match status" value="1"/>
</dbReference>
<evidence type="ECO:0000256" key="10">
    <source>
        <dbReference type="HAMAP-Rule" id="MF_00321"/>
    </source>
</evidence>
<gene>
    <name evidence="10" type="primary">engB</name>
    <name evidence="12" type="ORF">IAD16_01345</name>
</gene>
<evidence type="ECO:0000256" key="5">
    <source>
        <dbReference type="ARBA" id="ARBA00022741"/>
    </source>
</evidence>
<dbReference type="AlphaFoldDB" id="A0A9D1L6P3"/>
<keyword evidence="3 10" id="KW-0132">Cell division</keyword>
<keyword evidence="9 10" id="KW-0131">Cell cycle</keyword>
<evidence type="ECO:0000313" key="12">
    <source>
        <dbReference type="EMBL" id="HIU27009.1"/>
    </source>
</evidence>
<dbReference type="InterPro" id="IPR019987">
    <property type="entry name" value="GTP-bd_ribosome_bio_YsxC"/>
</dbReference>
<dbReference type="Proteomes" id="UP000824091">
    <property type="component" value="Unassembled WGS sequence"/>
</dbReference>
<dbReference type="InterPro" id="IPR005225">
    <property type="entry name" value="Small_GTP-bd"/>
</dbReference>
<evidence type="ECO:0000256" key="1">
    <source>
        <dbReference type="ARBA" id="ARBA00001946"/>
    </source>
</evidence>
<name>A0A9D1L6P3_9FIRM</name>
<dbReference type="GO" id="GO:0005525">
    <property type="term" value="F:GTP binding"/>
    <property type="evidence" value="ECO:0007669"/>
    <property type="project" value="UniProtKB-UniRule"/>
</dbReference>
<dbReference type="PANTHER" id="PTHR11649">
    <property type="entry name" value="MSS1/TRME-RELATED GTP-BINDING PROTEIN"/>
    <property type="match status" value="1"/>
</dbReference>
<dbReference type="Pfam" id="PF01926">
    <property type="entry name" value="MMR_HSR1"/>
    <property type="match status" value="1"/>
</dbReference>
<reference evidence="12" key="1">
    <citation type="submission" date="2020-10" db="EMBL/GenBank/DDBJ databases">
        <authorList>
            <person name="Gilroy R."/>
        </authorList>
    </citation>
    <scope>NUCLEOTIDE SEQUENCE</scope>
    <source>
        <strain evidence="12">11300</strain>
    </source>
</reference>
<keyword evidence="6" id="KW-0460">Magnesium</keyword>
<dbReference type="GO" id="GO:0005829">
    <property type="term" value="C:cytosol"/>
    <property type="evidence" value="ECO:0007669"/>
    <property type="project" value="TreeGrafter"/>
</dbReference>
<evidence type="ECO:0000256" key="9">
    <source>
        <dbReference type="ARBA" id="ARBA00023306"/>
    </source>
</evidence>
<evidence type="ECO:0000256" key="3">
    <source>
        <dbReference type="ARBA" id="ARBA00022618"/>
    </source>
</evidence>
<dbReference type="Gene3D" id="3.40.50.300">
    <property type="entry name" value="P-loop containing nucleotide triphosphate hydrolases"/>
    <property type="match status" value="1"/>
</dbReference>
<evidence type="ECO:0000259" key="11">
    <source>
        <dbReference type="PROSITE" id="PS51706"/>
    </source>
</evidence>
<dbReference type="NCBIfam" id="TIGR03598">
    <property type="entry name" value="GTPase_YsxC"/>
    <property type="match status" value="1"/>
</dbReference>
<evidence type="ECO:0000256" key="7">
    <source>
        <dbReference type="ARBA" id="ARBA00023134"/>
    </source>
</evidence>
<dbReference type="FunFam" id="3.40.50.300:FF:000098">
    <property type="entry name" value="Probable GTP-binding protein EngB"/>
    <property type="match status" value="1"/>
</dbReference>
<evidence type="ECO:0000256" key="8">
    <source>
        <dbReference type="ARBA" id="ARBA00023210"/>
    </source>
</evidence>
<dbReference type="HAMAP" id="MF_00321">
    <property type="entry name" value="GTPase_EngB"/>
    <property type="match status" value="1"/>
</dbReference>
<organism evidence="12 13">
    <name type="scientific">Candidatus Fimisoma avicola</name>
    <dbReference type="NCBI Taxonomy" id="2840826"/>
    <lineage>
        <taxon>Bacteria</taxon>
        <taxon>Bacillati</taxon>
        <taxon>Bacillota</taxon>
        <taxon>Clostridia</taxon>
        <taxon>Eubacteriales</taxon>
        <taxon>Candidatus Fimisoma</taxon>
    </lineage>
</organism>
<comment type="function">
    <text evidence="10">Necessary for normal cell division and for the maintenance of normal septation.</text>
</comment>
<keyword evidence="5 10" id="KW-0547">Nucleotide-binding</keyword>
<reference evidence="12" key="2">
    <citation type="journal article" date="2021" name="PeerJ">
        <title>Extensive microbial diversity within the chicken gut microbiome revealed by metagenomics and culture.</title>
        <authorList>
            <person name="Gilroy R."/>
            <person name="Ravi A."/>
            <person name="Getino M."/>
            <person name="Pursley I."/>
            <person name="Horton D.L."/>
            <person name="Alikhan N.F."/>
            <person name="Baker D."/>
            <person name="Gharbi K."/>
            <person name="Hall N."/>
            <person name="Watson M."/>
            <person name="Adriaenssens E.M."/>
            <person name="Foster-Nyarko E."/>
            <person name="Jarju S."/>
            <person name="Secka A."/>
            <person name="Antonio M."/>
            <person name="Oren A."/>
            <person name="Chaudhuri R.R."/>
            <person name="La Ragione R."/>
            <person name="Hildebrand F."/>
            <person name="Pallen M.J."/>
        </authorList>
    </citation>
    <scope>NUCLEOTIDE SEQUENCE</scope>
    <source>
        <strain evidence="12">11300</strain>
    </source>
</reference>
<dbReference type="InterPro" id="IPR030393">
    <property type="entry name" value="G_ENGB_dom"/>
</dbReference>
<dbReference type="GO" id="GO:0000917">
    <property type="term" value="P:division septum assembly"/>
    <property type="evidence" value="ECO:0007669"/>
    <property type="project" value="UniProtKB-KW"/>
</dbReference>
<evidence type="ECO:0000313" key="13">
    <source>
        <dbReference type="Proteomes" id="UP000824091"/>
    </source>
</evidence>
<accession>A0A9D1L6P3</accession>
<dbReference type="GO" id="GO:0046872">
    <property type="term" value="F:metal ion binding"/>
    <property type="evidence" value="ECO:0007669"/>
    <property type="project" value="UniProtKB-KW"/>
</dbReference>
<dbReference type="InterPro" id="IPR006073">
    <property type="entry name" value="GTP-bd"/>
</dbReference>
<evidence type="ECO:0000256" key="2">
    <source>
        <dbReference type="ARBA" id="ARBA00009638"/>
    </source>
</evidence>
<keyword evidence="7 10" id="KW-0342">GTP-binding</keyword>
<dbReference type="SUPFAM" id="SSF52540">
    <property type="entry name" value="P-loop containing nucleoside triphosphate hydrolases"/>
    <property type="match status" value="1"/>
</dbReference>